<feature type="transmembrane region" description="Helical" evidence="5">
    <location>
        <begin position="213"/>
        <end position="234"/>
    </location>
</feature>
<feature type="coiled-coil region" evidence="6">
    <location>
        <begin position="103"/>
        <end position="137"/>
    </location>
</feature>
<evidence type="ECO:0000313" key="9">
    <source>
        <dbReference type="Proteomes" id="UP001163046"/>
    </source>
</evidence>
<dbReference type="GO" id="GO:0015031">
    <property type="term" value="P:protein transport"/>
    <property type="evidence" value="ECO:0007669"/>
    <property type="project" value="InterPro"/>
</dbReference>
<dbReference type="OrthoDB" id="242866at2759"/>
<dbReference type="AlphaFoldDB" id="A0A9W9ZPF7"/>
<accession>A0A9W9ZPF7</accession>
<feature type="region of interest" description="Disordered" evidence="7">
    <location>
        <begin position="1"/>
        <end position="22"/>
    </location>
</feature>
<evidence type="ECO:0000256" key="4">
    <source>
        <dbReference type="ARBA" id="ARBA00023136"/>
    </source>
</evidence>
<keyword evidence="5" id="KW-0813">Transport</keyword>
<protein>
    <recommendedName>
        <fullName evidence="5">Secretory carrier-associated membrane protein</fullName>
        <shortName evidence="5">Secretory carrier membrane protein</shortName>
    </recommendedName>
</protein>
<keyword evidence="2 5" id="KW-0812">Transmembrane</keyword>
<name>A0A9W9ZPF7_9CNID</name>
<evidence type="ECO:0000256" key="3">
    <source>
        <dbReference type="ARBA" id="ARBA00022989"/>
    </source>
</evidence>
<proteinExistence type="inferred from homology"/>
<comment type="similarity">
    <text evidence="5">Belongs to the SCAMP family.</text>
</comment>
<keyword evidence="9" id="KW-1185">Reference proteome</keyword>
<feature type="transmembrane region" description="Helical" evidence="5">
    <location>
        <begin position="291"/>
        <end position="314"/>
    </location>
</feature>
<keyword evidence="6" id="KW-0175">Coiled coil</keyword>
<feature type="compositionally biased region" description="Pro residues" evidence="7">
    <location>
        <begin position="73"/>
        <end position="88"/>
    </location>
</feature>
<evidence type="ECO:0000256" key="7">
    <source>
        <dbReference type="SAM" id="MobiDB-lite"/>
    </source>
</evidence>
<dbReference type="GO" id="GO:0032588">
    <property type="term" value="C:trans-Golgi network membrane"/>
    <property type="evidence" value="ECO:0007669"/>
    <property type="project" value="TreeGrafter"/>
</dbReference>
<comment type="caution">
    <text evidence="8">The sequence shown here is derived from an EMBL/GenBank/DDBJ whole genome shotgun (WGS) entry which is preliminary data.</text>
</comment>
<dbReference type="GO" id="GO:0055038">
    <property type="term" value="C:recycling endosome membrane"/>
    <property type="evidence" value="ECO:0007669"/>
    <property type="project" value="TreeGrafter"/>
</dbReference>
<sequence>MANFDDNPFAGDSENPFADPSVASVTNNAARGLEDFNPFADQNTSQASGAKVVHFYSMLCCFHFSAEDNTCCPTPPPKQPVAPPPPSQPAVLQTKEEPPPYVIEEEQENLRRRQEDLERKAAELQRKEQELQRMQLGGYRENNFPPCPAKCPSPCRPCFFHDIGIDIPIEYQKTCKALFFRWQVYSLVLFFNFLTAMALLIKGSGGSSTNDGSTFGLSGLYLLANIPLSFIGWYRPCYRAFKNDSSFSYVIFFLIYFLHIGINIFYCLGIPGGGTCGFINATEAIHQSVPVGAMMFASGAMFLIGVLVDTYLLIKVHRIYRLAGASFQKAQGEFATGVASNPHVQSAAADAAASGVRNAMTGGTRK</sequence>
<evidence type="ECO:0000256" key="1">
    <source>
        <dbReference type="ARBA" id="ARBA00004141"/>
    </source>
</evidence>
<keyword evidence="3 5" id="KW-1133">Transmembrane helix</keyword>
<gene>
    <name evidence="8" type="primary">SCAMP2</name>
    <name evidence="8" type="ORF">OS493_016447</name>
</gene>
<evidence type="ECO:0000313" key="8">
    <source>
        <dbReference type="EMBL" id="KAJ7385367.1"/>
    </source>
</evidence>
<dbReference type="PANTHER" id="PTHR10687:SF2">
    <property type="entry name" value="SECRETORY CARRIER-ASSOCIATED MEMBRANE PROTEIN"/>
    <property type="match status" value="1"/>
</dbReference>
<dbReference type="InterPro" id="IPR007273">
    <property type="entry name" value="SCAMP"/>
</dbReference>
<dbReference type="EMBL" id="MU825881">
    <property type="protein sequence ID" value="KAJ7385367.1"/>
    <property type="molecule type" value="Genomic_DNA"/>
</dbReference>
<feature type="transmembrane region" description="Helical" evidence="5">
    <location>
        <begin position="246"/>
        <end position="271"/>
    </location>
</feature>
<keyword evidence="4 5" id="KW-0472">Membrane</keyword>
<dbReference type="Pfam" id="PF04144">
    <property type="entry name" value="SCAMP"/>
    <property type="match status" value="1"/>
</dbReference>
<feature type="transmembrane region" description="Helical" evidence="5">
    <location>
        <begin position="182"/>
        <end position="201"/>
    </location>
</feature>
<reference evidence="8" key="1">
    <citation type="submission" date="2023-01" db="EMBL/GenBank/DDBJ databases">
        <title>Genome assembly of the deep-sea coral Lophelia pertusa.</title>
        <authorList>
            <person name="Herrera S."/>
            <person name="Cordes E."/>
        </authorList>
    </citation>
    <scope>NUCLEOTIDE SEQUENCE</scope>
    <source>
        <strain evidence="8">USNM1676648</strain>
        <tissue evidence="8">Polyp</tissue>
    </source>
</reference>
<comment type="subcellular location">
    <subcellularLocation>
        <location evidence="1 5">Membrane</location>
        <topology evidence="1 5">Multi-pass membrane protein</topology>
    </subcellularLocation>
</comment>
<evidence type="ECO:0000256" key="2">
    <source>
        <dbReference type="ARBA" id="ARBA00022692"/>
    </source>
</evidence>
<feature type="region of interest" description="Disordered" evidence="7">
    <location>
        <begin position="73"/>
        <end position="93"/>
    </location>
</feature>
<organism evidence="8 9">
    <name type="scientific">Desmophyllum pertusum</name>
    <dbReference type="NCBI Taxonomy" id="174260"/>
    <lineage>
        <taxon>Eukaryota</taxon>
        <taxon>Metazoa</taxon>
        <taxon>Cnidaria</taxon>
        <taxon>Anthozoa</taxon>
        <taxon>Hexacorallia</taxon>
        <taxon>Scleractinia</taxon>
        <taxon>Caryophylliina</taxon>
        <taxon>Caryophylliidae</taxon>
        <taxon>Desmophyllum</taxon>
    </lineage>
</organism>
<dbReference type="PANTHER" id="PTHR10687">
    <property type="entry name" value="SECRETORY CARRIER-ASSOCIATED MEMBRANE PROTEIN SCAMP"/>
    <property type="match status" value="1"/>
</dbReference>
<evidence type="ECO:0000256" key="5">
    <source>
        <dbReference type="RuleBase" id="RU363122"/>
    </source>
</evidence>
<evidence type="ECO:0000256" key="6">
    <source>
        <dbReference type="SAM" id="Coils"/>
    </source>
</evidence>
<dbReference type="Proteomes" id="UP001163046">
    <property type="component" value="Unassembled WGS sequence"/>
</dbReference>